<reference evidence="1 2" key="1">
    <citation type="journal article" date="2022" name="Plant J.">
        <title>Chromosome-level genome of Camellia lanceoleosa provides a valuable resource for understanding genome evolution and self-incompatibility.</title>
        <authorList>
            <person name="Gong W."/>
            <person name="Xiao S."/>
            <person name="Wang L."/>
            <person name="Liao Z."/>
            <person name="Chang Y."/>
            <person name="Mo W."/>
            <person name="Hu G."/>
            <person name="Li W."/>
            <person name="Zhao G."/>
            <person name="Zhu H."/>
            <person name="Hu X."/>
            <person name="Ji K."/>
            <person name="Xiang X."/>
            <person name="Song Q."/>
            <person name="Yuan D."/>
            <person name="Jin S."/>
            <person name="Zhang L."/>
        </authorList>
    </citation>
    <scope>NUCLEOTIDE SEQUENCE [LARGE SCALE GENOMIC DNA]</scope>
    <source>
        <strain evidence="1">SQ_2022a</strain>
    </source>
</reference>
<gene>
    <name evidence="1" type="ORF">LOK49_LG02G01303</name>
</gene>
<dbReference type="EMBL" id="CM045760">
    <property type="protein sequence ID" value="KAI8027262.1"/>
    <property type="molecule type" value="Genomic_DNA"/>
</dbReference>
<keyword evidence="2" id="KW-1185">Reference proteome</keyword>
<dbReference type="Proteomes" id="UP001060215">
    <property type="component" value="Chromosome 3"/>
</dbReference>
<name>A0ACC0IPH2_9ERIC</name>
<protein>
    <submittedName>
        <fullName evidence="1">Uncharacterized protein</fullName>
    </submittedName>
</protein>
<accession>A0ACC0IPH2</accession>
<comment type="caution">
    <text evidence="1">The sequence shown here is derived from an EMBL/GenBank/DDBJ whole genome shotgun (WGS) entry which is preliminary data.</text>
</comment>
<sequence>MVIPTISRKSIPIICRNIYHIYINNHKSFNRQDLMKKKPCNTTVCVLTSTYCSFPFLERNLPYFGHTSKMTSTTEVPCPKRPAILYLKIPVATRILCMIVPLGMHWNNIKEF</sequence>
<organism evidence="1 2">
    <name type="scientific">Camellia lanceoleosa</name>
    <dbReference type="NCBI Taxonomy" id="1840588"/>
    <lineage>
        <taxon>Eukaryota</taxon>
        <taxon>Viridiplantae</taxon>
        <taxon>Streptophyta</taxon>
        <taxon>Embryophyta</taxon>
        <taxon>Tracheophyta</taxon>
        <taxon>Spermatophyta</taxon>
        <taxon>Magnoliopsida</taxon>
        <taxon>eudicotyledons</taxon>
        <taxon>Gunneridae</taxon>
        <taxon>Pentapetalae</taxon>
        <taxon>asterids</taxon>
        <taxon>Ericales</taxon>
        <taxon>Theaceae</taxon>
        <taxon>Camellia</taxon>
    </lineage>
</organism>
<evidence type="ECO:0000313" key="1">
    <source>
        <dbReference type="EMBL" id="KAI8027262.1"/>
    </source>
</evidence>
<proteinExistence type="predicted"/>
<evidence type="ECO:0000313" key="2">
    <source>
        <dbReference type="Proteomes" id="UP001060215"/>
    </source>
</evidence>